<keyword evidence="1" id="KW-1133">Transmembrane helix</keyword>
<evidence type="ECO:0000313" key="4">
    <source>
        <dbReference type="Proteomes" id="UP000001681"/>
    </source>
</evidence>
<feature type="transmembrane region" description="Helical" evidence="1">
    <location>
        <begin position="209"/>
        <end position="236"/>
    </location>
</feature>
<keyword evidence="1" id="KW-0812">Transmembrane</keyword>
<dbReference type="PIRSF" id="PIRSF026631">
    <property type="entry name" value="UCP026631"/>
    <property type="match status" value="1"/>
</dbReference>
<sequence length="484" mass="55413">MTRRVHPLFILMTTLTQLRSLVIPIAVILFNDLKNDGFGIYTMIGVVVISFLLLVFGIISWYFYTFTIDEQTIRVNKGIFRKSERTTQRQRIESIGINQNLLEWILGLATLAVETSSDSGKPEVELKGVRLEFAKQLKSTIGTAVLPSAENAETAVTYTVGLKDLVTAGALSGRLGLALVGFGAVYQFANRFIEPYISRAFDELLHLSLMILLILGGMLLLLIYLGSILVFVLRYGSFRATRDKQRMTIGYGLLNRTEIVFHQDKVQALVIEESWIKRRLKRAHLSLHIISASGEEEKLLLHPFIRTSEIDDFLSRFLPRFQLQNPQKRAVERGFVYIVRWPLLGYSLGLLLLNGAMLYTLPEPFRYFGLPFLLLLPVYYAVARSGYQNTRYGHQDDLFVLRKELVNRETIYAPRLKIEAFSSHVSRFLEHKDILKFHLTLRGSTVFHAGYFTQEEFEDVLRWYQQTFLKPPASPAGTRLSDDE</sequence>
<dbReference type="Proteomes" id="UP000001681">
    <property type="component" value="Chromosome"/>
</dbReference>
<feature type="transmembrane region" description="Helical" evidence="1">
    <location>
        <begin position="337"/>
        <end position="359"/>
    </location>
</feature>
<dbReference type="RefSeq" id="WP_012370498.1">
    <property type="nucleotide sequence ID" value="NC_010556.1"/>
</dbReference>
<feature type="transmembrane region" description="Helical" evidence="1">
    <location>
        <begin position="7"/>
        <end position="28"/>
    </location>
</feature>
<dbReference type="InterPro" id="IPR014529">
    <property type="entry name" value="UCP026631"/>
</dbReference>
<dbReference type="PANTHER" id="PTHR34473">
    <property type="entry name" value="UPF0699 TRANSMEMBRANE PROTEIN YDBS"/>
    <property type="match status" value="1"/>
</dbReference>
<feature type="domain" description="YdbS-like PH" evidence="2">
    <location>
        <begin position="238"/>
        <end position="306"/>
    </location>
</feature>
<dbReference type="EMBL" id="CP001022">
    <property type="protein sequence ID" value="ACB61078.1"/>
    <property type="molecule type" value="Genomic_DNA"/>
</dbReference>
<dbReference type="PANTHER" id="PTHR34473:SF2">
    <property type="entry name" value="UPF0699 TRANSMEMBRANE PROTEIN YDBT"/>
    <property type="match status" value="1"/>
</dbReference>
<protein>
    <submittedName>
        <fullName evidence="3">Membrane-flanked domain</fullName>
    </submittedName>
</protein>
<dbReference type="Pfam" id="PF03703">
    <property type="entry name" value="bPH_2"/>
    <property type="match status" value="2"/>
</dbReference>
<gene>
    <name evidence="3" type="ordered locus">Exig_1623</name>
</gene>
<reference evidence="3 4" key="2">
    <citation type="journal article" date="2008" name="BMC Genomics">
        <title>Architecture of thermal adaptation in an Exiguobacterium sibiricum strain isolated from 3 million year old permafrost: a genome and transcriptome approach.</title>
        <authorList>
            <person name="Rodrigues D.F."/>
            <person name="Ivanova N."/>
            <person name="He Z."/>
            <person name="Huebner M."/>
            <person name="Zhou J."/>
            <person name="Tiedje J.M."/>
        </authorList>
    </citation>
    <scope>NUCLEOTIDE SEQUENCE [LARGE SCALE GENOMIC DNA]</scope>
    <source>
        <strain evidence="4">DSM 17290 / CIP 109462 / JCM 13490 / 255-15</strain>
    </source>
</reference>
<feature type="domain" description="YdbS-like PH" evidence="2">
    <location>
        <begin position="61"/>
        <end position="140"/>
    </location>
</feature>
<feature type="transmembrane region" description="Helical" evidence="1">
    <location>
        <begin position="171"/>
        <end position="189"/>
    </location>
</feature>
<evidence type="ECO:0000313" key="3">
    <source>
        <dbReference type="EMBL" id="ACB61078.1"/>
    </source>
</evidence>
<dbReference type="OrthoDB" id="2195155at2"/>
<dbReference type="AlphaFoldDB" id="B1YH17"/>
<reference evidence="4" key="3">
    <citation type="submission" date="2008-04" db="EMBL/GenBank/DDBJ databases">
        <title>Complete sequence of chromosome of Exiguobacterium sibiricum 255-15.</title>
        <authorList>
            <consortium name="US DOE Joint Genome Institute"/>
            <person name="Copeland A."/>
            <person name="Lucas S."/>
            <person name="Lapidus A."/>
            <person name="Glavina del Rio T."/>
            <person name="Dalin E."/>
            <person name="Tice H."/>
            <person name="Bruce D."/>
            <person name="Goodwin L."/>
            <person name="Pitluck S."/>
            <person name="Kiss H."/>
            <person name="Chertkov O."/>
            <person name="Monk C."/>
            <person name="Brettin T."/>
            <person name="Detter J.C."/>
            <person name="Han C."/>
            <person name="Kuske C.R."/>
            <person name="Schmutz J."/>
            <person name="Larimer F."/>
            <person name="Land M."/>
            <person name="Hauser L."/>
            <person name="Kyrpides N."/>
            <person name="Mikhailova N."/>
            <person name="Vishnivetskaya T."/>
            <person name="Rodrigues D.F."/>
            <person name="Gilichinsky D."/>
            <person name="Tiedje J."/>
            <person name="Richardson P."/>
        </authorList>
    </citation>
    <scope>NUCLEOTIDE SEQUENCE [LARGE SCALE GENOMIC DNA]</scope>
    <source>
        <strain evidence="4">DSM 17290 / CIP 109462 / JCM 13490 / 255-15</strain>
    </source>
</reference>
<dbReference type="STRING" id="262543.Exig_1623"/>
<name>B1YH17_EXIS2</name>
<keyword evidence="4" id="KW-1185">Reference proteome</keyword>
<dbReference type="HOGENOM" id="CLU_024617_6_0_9"/>
<proteinExistence type="predicted"/>
<feature type="transmembrane region" description="Helical" evidence="1">
    <location>
        <begin position="365"/>
        <end position="382"/>
    </location>
</feature>
<evidence type="ECO:0000259" key="2">
    <source>
        <dbReference type="Pfam" id="PF03703"/>
    </source>
</evidence>
<feature type="transmembrane region" description="Helical" evidence="1">
    <location>
        <begin position="40"/>
        <end position="64"/>
    </location>
</feature>
<reference evidence="3 4" key="1">
    <citation type="journal article" date="2006" name="Extremophiles">
        <title>Characterization of Exiguobacterium isolates from the Siberian permafrost. Description of Exiguobacterium sibiricum sp. nov.</title>
        <authorList>
            <person name="Rodrigues D.F."/>
            <person name="Goris J."/>
            <person name="Vishnivetskaya T."/>
            <person name="Gilichinsky D."/>
            <person name="Thomashow M.F."/>
            <person name="Tiedje J.M."/>
        </authorList>
    </citation>
    <scope>NUCLEOTIDE SEQUENCE [LARGE SCALE GENOMIC DNA]</scope>
    <source>
        <strain evidence="4">DSM 17290 / CIP 109462 / JCM 13490 / 255-15</strain>
    </source>
</reference>
<organism evidence="3 4">
    <name type="scientific">Exiguobacterium sibiricum (strain DSM 17290 / CCUG 55495 / CIP 109462 / JCM 13490 / 255-15)</name>
    <dbReference type="NCBI Taxonomy" id="262543"/>
    <lineage>
        <taxon>Bacteria</taxon>
        <taxon>Bacillati</taxon>
        <taxon>Bacillota</taxon>
        <taxon>Bacilli</taxon>
        <taxon>Bacillales</taxon>
        <taxon>Bacillales Family XII. Incertae Sedis</taxon>
        <taxon>Exiguobacterium</taxon>
    </lineage>
</organism>
<dbReference type="KEGG" id="esi:Exig_1623"/>
<dbReference type="eggNOG" id="COG3428">
    <property type="taxonomic scope" value="Bacteria"/>
</dbReference>
<accession>B1YH17</accession>
<keyword evidence="1" id="KW-0472">Membrane</keyword>
<evidence type="ECO:0000256" key="1">
    <source>
        <dbReference type="SAM" id="Phobius"/>
    </source>
</evidence>
<dbReference type="InterPro" id="IPR005182">
    <property type="entry name" value="YdbS-like_PH"/>
</dbReference>